<feature type="region of interest" description="Disordered" evidence="8">
    <location>
        <begin position="1161"/>
        <end position="1183"/>
    </location>
</feature>
<evidence type="ECO:0000256" key="4">
    <source>
        <dbReference type="ARBA" id="ARBA00022737"/>
    </source>
</evidence>
<dbReference type="PROSITE" id="PS00845">
    <property type="entry name" value="CAP_GLY_1"/>
    <property type="match status" value="2"/>
</dbReference>
<feature type="coiled-coil region" evidence="7">
    <location>
        <begin position="1197"/>
        <end position="1345"/>
    </location>
</feature>
<evidence type="ECO:0000313" key="10">
    <source>
        <dbReference type="Ensembl" id="ENSCCRP00015040041.1"/>
    </source>
</evidence>
<dbReference type="PANTHER" id="PTHR18916:SF44">
    <property type="entry name" value="CAP-GLY DOMAIN-CONTAINING LINKER PROTEIN 1"/>
    <property type="match status" value="1"/>
</dbReference>
<reference evidence="10" key="1">
    <citation type="submission" date="2025-08" db="UniProtKB">
        <authorList>
            <consortium name="Ensembl"/>
        </authorList>
    </citation>
    <scope>IDENTIFICATION</scope>
</reference>
<feature type="region of interest" description="Disordered" evidence="8">
    <location>
        <begin position="245"/>
        <end position="273"/>
    </location>
</feature>
<name>A0A8C1UP10_CYPCA</name>
<dbReference type="GO" id="GO:0051010">
    <property type="term" value="F:microtubule plus-end binding"/>
    <property type="evidence" value="ECO:0007669"/>
    <property type="project" value="TreeGrafter"/>
</dbReference>
<feature type="compositionally biased region" description="Low complexity" evidence="8">
    <location>
        <begin position="1174"/>
        <end position="1183"/>
    </location>
</feature>
<evidence type="ECO:0000256" key="8">
    <source>
        <dbReference type="SAM" id="MobiDB-lite"/>
    </source>
</evidence>
<dbReference type="PANTHER" id="PTHR18916">
    <property type="entry name" value="DYNACTIN 1-RELATED MICROTUBULE-BINDING"/>
    <property type="match status" value="1"/>
</dbReference>
<feature type="compositionally biased region" description="Low complexity" evidence="8">
    <location>
        <begin position="155"/>
        <end position="164"/>
    </location>
</feature>
<dbReference type="Proteomes" id="UP000694700">
    <property type="component" value="Unplaced"/>
</dbReference>
<feature type="compositionally biased region" description="Pro residues" evidence="8">
    <location>
        <begin position="132"/>
        <end position="143"/>
    </location>
</feature>
<feature type="coiled-coil region" evidence="7">
    <location>
        <begin position="309"/>
        <end position="336"/>
    </location>
</feature>
<evidence type="ECO:0000256" key="3">
    <source>
        <dbReference type="ARBA" id="ARBA00022701"/>
    </source>
</evidence>
<feature type="compositionally biased region" description="Basic and acidic residues" evidence="8">
    <location>
        <begin position="831"/>
        <end position="845"/>
    </location>
</feature>
<evidence type="ECO:0000256" key="5">
    <source>
        <dbReference type="ARBA" id="ARBA00023054"/>
    </source>
</evidence>
<evidence type="ECO:0000256" key="2">
    <source>
        <dbReference type="ARBA" id="ARBA00022490"/>
    </source>
</evidence>
<dbReference type="SUPFAM" id="SSF90257">
    <property type="entry name" value="Myosin rod fragments"/>
    <property type="match status" value="1"/>
</dbReference>
<dbReference type="Gene3D" id="1.10.287.1490">
    <property type="match status" value="1"/>
</dbReference>
<evidence type="ECO:0000259" key="9">
    <source>
        <dbReference type="PROSITE" id="PS50245"/>
    </source>
</evidence>
<keyword evidence="6" id="KW-0206">Cytoskeleton</keyword>
<evidence type="ECO:0000256" key="7">
    <source>
        <dbReference type="SAM" id="Coils"/>
    </source>
</evidence>
<dbReference type="InterPro" id="IPR032108">
    <property type="entry name" value="CLIP1_ZNF"/>
</dbReference>
<keyword evidence="3" id="KW-0493">Microtubule</keyword>
<evidence type="ECO:0000313" key="11">
    <source>
        <dbReference type="Proteomes" id="UP000694700"/>
    </source>
</evidence>
<proteinExistence type="predicted"/>
<keyword evidence="4" id="KW-0677">Repeat</keyword>
<keyword evidence="2" id="KW-0963">Cytoplasm</keyword>
<dbReference type="SUPFAM" id="SSF74924">
    <property type="entry name" value="Cap-Gly domain"/>
    <property type="match status" value="2"/>
</dbReference>
<sequence length="1436" mass="159713">MSTAKPTGLKAPSRIGRPAAAGVMKTSPSVGAAKPAQADRSSAAARDAGEQFKLGDRVWVNGNKPGVIQFLGETQFAPGQWAGIVLDEPFGKNDGSVSGVRYFQCDALKGIFTRLSKLSHTEGEADGTTTSPPSPTPSTPPASAPASDLVRSKSESVSNLSESGSVKKGERELKINDRVLVAGSKAGVVRFLGVTDFAKGEWCGVELDEPLGKNDGAVAGTRYFHCQAKHGLFAPVHKVTRIGFPSTTPAKAKSTVRKTSTTPSGLKRSPSASSISSISSVASSAGCKPSQTGLLTETSTQYARKISGTTALQEALKEKQQHIEQLLAERHLERAEVAKATSHVGEVEQELSLLREGQEQYVLEADAKLDQLRVLVESADREKLELLNQLEEEKRKVEDLQFRVEEACISKGDLEVATVSEKSRILELERDLGLRDKEVAALRKSLEAVSGQDGVAALQEELCSLHTQLAAQGHSHQAELSSLRQTLAAREEELSESRSQLQSSAGRLSKDNEQLSGQLAKSKEENSNIVEEWRAKLASVEASHQQALEELRASHEEVRNALEQTHKLELAKKHASEAMGWTGEAKEHKTQLLKVSEENKRLVETLRTSLEKAEEQHLLEMEEVLGKLHSAELRVKELEDTGVKIGQQLREKTQDALEQETALETLRSQHRDMQRLLTQVEEARSHARPQEEKVTEVNSVLEVKQQELNGLLQEKSSLEQEFSVLKQTLEKTSVDQVRSAQTNQELLEELRSKEEQCTSLCAELQEMKGQFSGLQSTLKANEERILLLTKDKTKLEKDIVDMTKSSGDSSTLITELNEEIKQKERRVEELQKQLEEEREKEERSRAQVQAGNEAESLEQKHRAELSSLQDTIKLLEQSAADNQAKAKDVLAVGEKALADAVGRHSEEMQELHRELDKVQQELRVSRDEGLELKTQIEQLKAFRETAGLEALTQQNSQREEKLSSDRQKISSLSEEIEELKAAVAEKAQEVEALKHEKEQLTLELASSHKDSNVLLNLKKECDNLNDQLKEMKTRESTLKSEFEKQNAALQQSLQTQSALISETHTELDSLRNQLDALKQQNSECEEKLSSDRQKISSLSEEIEELKAAVTEKAQEVEALKHEKEQLTLELASSHKDSNVLLNLKKECDNLNDQLKEMKTRESTFTGESEKEKAALQQSLQTQSALISEKDTELDSLRNQFKKECDSLNSQLKKIKMRESTLTEETEKEKEALQQSLRTQSALISEKDKELESLRNQIAGLRDTTQTLEVHRSENTLLQERVKGLERSLAEAQTSGAGEDASDALKTWKEAKENAERQVEFLNSVIVDLQRKNEDFRSKLETMAEAVLNGNASAETDTRNSSLGEPALKKKPPPRLFCDICDCFDLHDTEDCPTQDQVLGSPAHTTHHGSTGEQRPYCDICETFGHWTESCSDDQTF</sequence>
<feature type="region of interest" description="Disordered" evidence="8">
    <location>
        <begin position="831"/>
        <end position="859"/>
    </location>
</feature>
<feature type="region of interest" description="Disordered" evidence="8">
    <location>
        <begin position="120"/>
        <end position="168"/>
    </location>
</feature>
<evidence type="ECO:0000256" key="1">
    <source>
        <dbReference type="ARBA" id="ARBA00004245"/>
    </source>
</evidence>
<dbReference type="InterPro" id="IPR000938">
    <property type="entry name" value="CAP-Gly_domain"/>
</dbReference>
<evidence type="ECO:0000256" key="6">
    <source>
        <dbReference type="ARBA" id="ARBA00023212"/>
    </source>
</evidence>
<dbReference type="FunFam" id="2.30.30.190:FF:000001">
    <property type="entry name" value="Putative CAP-Gly domain-containing linker protein 1"/>
    <property type="match status" value="1"/>
</dbReference>
<dbReference type="GO" id="GO:0031116">
    <property type="term" value="P:positive regulation of microtubule polymerization"/>
    <property type="evidence" value="ECO:0007669"/>
    <property type="project" value="TreeGrafter"/>
</dbReference>
<dbReference type="GO" id="GO:0005634">
    <property type="term" value="C:nucleus"/>
    <property type="evidence" value="ECO:0007669"/>
    <property type="project" value="TreeGrafter"/>
</dbReference>
<dbReference type="SMART" id="SM01052">
    <property type="entry name" value="CAP_GLY"/>
    <property type="match status" value="2"/>
</dbReference>
<feature type="domain" description="CAP-Gly" evidence="9">
    <location>
        <begin position="193"/>
        <end position="235"/>
    </location>
</feature>
<feature type="compositionally biased region" description="Low complexity" evidence="8">
    <location>
        <begin position="32"/>
        <end position="44"/>
    </location>
</feature>
<dbReference type="Pfam" id="PF16641">
    <property type="entry name" value="CLIP1_ZNF"/>
    <property type="match status" value="2"/>
</dbReference>
<keyword evidence="5 7" id="KW-0175">Coiled coil</keyword>
<protein>
    <submittedName>
        <fullName evidence="10">CAP-GLY domain containing linker protein 1a</fullName>
    </submittedName>
</protein>
<comment type="subcellular location">
    <subcellularLocation>
        <location evidence="1">Cytoplasm</location>
        <location evidence="1">Cytoskeleton</location>
    </subcellularLocation>
</comment>
<dbReference type="PROSITE" id="PS50245">
    <property type="entry name" value="CAP_GLY_2"/>
    <property type="match status" value="2"/>
</dbReference>
<dbReference type="InterPro" id="IPR036859">
    <property type="entry name" value="CAP-Gly_dom_sf"/>
</dbReference>
<feature type="coiled-coil region" evidence="7">
    <location>
        <begin position="362"/>
        <end position="407"/>
    </location>
</feature>
<feature type="region of interest" description="Disordered" evidence="8">
    <location>
        <begin position="1"/>
        <end position="44"/>
    </location>
</feature>
<dbReference type="GO" id="GO:0031122">
    <property type="term" value="P:cytoplasmic microtubule organization"/>
    <property type="evidence" value="ECO:0007669"/>
    <property type="project" value="TreeGrafter"/>
</dbReference>
<feature type="domain" description="CAP-Gly" evidence="9">
    <location>
        <begin position="72"/>
        <end position="114"/>
    </location>
</feature>
<organism evidence="10 11">
    <name type="scientific">Cyprinus carpio</name>
    <name type="common">Common carp</name>
    <dbReference type="NCBI Taxonomy" id="7962"/>
    <lineage>
        <taxon>Eukaryota</taxon>
        <taxon>Metazoa</taxon>
        <taxon>Chordata</taxon>
        <taxon>Craniata</taxon>
        <taxon>Vertebrata</taxon>
        <taxon>Euteleostomi</taxon>
        <taxon>Actinopterygii</taxon>
        <taxon>Neopterygii</taxon>
        <taxon>Teleostei</taxon>
        <taxon>Ostariophysi</taxon>
        <taxon>Cypriniformes</taxon>
        <taxon>Cyprinidae</taxon>
        <taxon>Cyprininae</taxon>
        <taxon>Cyprinus</taxon>
    </lineage>
</organism>
<feature type="region of interest" description="Disordered" evidence="8">
    <location>
        <begin position="481"/>
        <end position="524"/>
    </location>
</feature>
<dbReference type="GO" id="GO:0035371">
    <property type="term" value="C:microtubule plus-end"/>
    <property type="evidence" value="ECO:0007669"/>
    <property type="project" value="TreeGrafter"/>
</dbReference>
<dbReference type="Pfam" id="PF01302">
    <property type="entry name" value="CAP_GLY"/>
    <property type="match status" value="2"/>
</dbReference>
<dbReference type="Ensembl" id="ENSCCRT00015041411.1">
    <property type="protein sequence ID" value="ENSCCRP00015040041.1"/>
    <property type="gene ID" value="ENSCCRG00015016643.1"/>
</dbReference>
<dbReference type="GO" id="GO:0005938">
    <property type="term" value="C:cell cortex"/>
    <property type="evidence" value="ECO:0007669"/>
    <property type="project" value="TreeGrafter"/>
</dbReference>
<feature type="compositionally biased region" description="Basic and acidic residues" evidence="8">
    <location>
        <begin position="1161"/>
        <end position="1173"/>
    </location>
</feature>
<dbReference type="Gene3D" id="2.30.30.190">
    <property type="entry name" value="CAP Gly-rich-like domain"/>
    <property type="match status" value="2"/>
</dbReference>
<accession>A0A8C1UP10</accession>